<dbReference type="AlphaFoldDB" id="A0A401PKQ9"/>
<dbReference type="EMBL" id="BFAA01000710">
    <property type="protein sequence ID" value="GCB73681.1"/>
    <property type="molecule type" value="Genomic_DNA"/>
</dbReference>
<dbReference type="PANTHER" id="PTHR14987">
    <property type="entry name" value="PROTEIN LBH-RELATED"/>
    <property type="match status" value="1"/>
</dbReference>
<proteinExistence type="predicted"/>
<dbReference type="Proteomes" id="UP000288216">
    <property type="component" value="Unassembled WGS sequence"/>
</dbReference>
<dbReference type="OMA" id="PPDEMNV"/>
<protein>
    <recommendedName>
        <fullName evidence="2">LBH domain-containing protein</fullName>
    </recommendedName>
</protein>
<reference evidence="3 4" key="1">
    <citation type="journal article" date="2018" name="Nat. Ecol. Evol.">
        <title>Shark genomes provide insights into elasmobranch evolution and the origin of vertebrates.</title>
        <authorList>
            <person name="Hara Y"/>
            <person name="Yamaguchi K"/>
            <person name="Onimaru K"/>
            <person name="Kadota M"/>
            <person name="Koyanagi M"/>
            <person name="Keeley SD"/>
            <person name="Tatsumi K"/>
            <person name="Tanaka K"/>
            <person name="Motone F"/>
            <person name="Kageyama Y"/>
            <person name="Nozu R"/>
            <person name="Adachi N"/>
            <person name="Nishimura O"/>
            <person name="Nakagawa R"/>
            <person name="Tanegashima C"/>
            <person name="Kiyatake I"/>
            <person name="Matsumoto R"/>
            <person name="Murakumo K"/>
            <person name="Nishida K"/>
            <person name="Terakita A"/>
            <person name="Kuratani S"/>
            <person name="Sato K"/>
            <person name="Hyodo S Kuraku.S."/>
        </authorList>
    </citation>
    <scope>NUCLEOTIDE SEQUENCE [LARGE SCALE GENOMIC DNA]</scope>
</reference>
<gene>
    <name evidence="3" type="ORF">scyTo_0002761</name>
</gene>
<organism evidence="3 4">
    <name type="scientific">Scyliorhinus torazame</name>
    <name type="common">Cloudy catshark</name>
    <name type="synonym">Catulus torazame</name>
    <dbReference type="NCBI Taxonomy" id="75743"/>
    <lineage>
        <taxon>Eukaryota</taxon>
        <taxon>Metazoa</taxon>
        <taxon>Chordata</taxon>
        <taxon>Craniata</taxon>
        <taxon>Vertebrata</taxon>
        <taxon>Chondrichthyes</taxon>
        <taxon>Elasmobranchii</taxon>
        <taxon>Galeomorphii</taxon>
        <taxon>Galeoidea</taxon>
        <taxon>Carcharhiniformes</taxon>
        <taxon>Scyliorhinidae</taxon>
        <taxon>Scyliorhinus</taxon>
    </lineage>
</organism>
<dbReference type="InterPro" id="IPR038990">
    <property type="entry name" value="LBH_dom"/>
</dbReference>
<dbReference type="InterPro" id="IPR042945">
    <property type="entry name" value="LBH_dom_prot"/>
</dbReference>
<evidence type="ECO:0000313" key="4">
    <source>
        <dbReference type="Proteomes" id="UP000288216"/>
    </source>
</evidence>
<feature type="region of interest" description="Disordered" evidence="1">
    <location>
        <begin position="59"/>
        <end position="163"/>
    </location>
</feature>
<dbReference type="OrthoDB" id="9421103at2759"/>
<feature type="compositionally biased region" description="Basic and acidic residues" evidence="1">
    <location>
        <begin position="69"/>
        <end position="78"/>
    </location>
</feature>
<evidence type="ECO:0000313" key="3">
    <source>
        <dbReference type="EMBL" id="GCB73681.1"/>
    </source>
</evidence>
<name>A0A401PKQ9_SCYTO</name>
<feature type="domain" description="LBH" evidence="2">
    <location>
        <begin position="37"/>
        <end position="122"/>
    </location>
</feature>
<evidence type="ECO:0000259" key="2">
    <source>
        <dbReference type="Pfam" id="PF15317"/>
    </source>
</evidence>
<sequence>MTILRGDLEHVVFMQICTRRTSGECARRPGVLILSRMTEVMSSCEPVMEDFTLNQTPEEGRLPFQIFPDPREKSERFPKMTKRLPSIVVEPTEGGEVESGELRWPPDEMNVSEDAEHHQSELTSKPKIPEDDEEDISSQPSQIPEIEIDYSDQRTSENSTDSS</sequence>
<accession>A0A401PKQ9</accession>
<dbReference type="PANTHER" id="PTHR14987:SF3">
    <property type="entry name" value="LBH DOMAIN-CONTAINING PROTEIN 2"/>
    <property type="match status" value="1"/>
</dbReference>
<comment type="caution">
    <text evidence="3">The sequence shown here is derived from an EMBL/GenBank/DDBJ whole genome shotgun (WGS) entry which is preliminary data.</text>
</comment>
<dbReference type="Pfam" id="PF15317">
    <property type="entry name" value="Lbh"/>
    <property type="match status" value="1"/>
</dbReference>
<evidence type="ECO:0000256" key="1">
    <source>
        <dbReference type="SAM" id="MobiDB-lite"/>
    </source>
</evidence>
<keyword evidence="4" id="KW-1185">Reference proteome</keyword>